<dbReference type="Pfam" id="PF12937">
    <property type="entry name" value="F-box-like"/>
    <property type="match status" value="1"/>
</dbReference>
<proteinExistence type="predicted"/>
<evidence type="ECO:0000313" key="2">
    <source>
        <dbReference type="Ensembl" id="ENSNLEP00000025886.1"/>
    </source>
</evidence>
<dbReference type="EMBL" id="ADFV01083258">
    <property type="status" value="NOT_ANNOTATED_CDS"/>
    <property type="molecule type" value="Genomic_DNA"/>
</dbReference>
<dbReference type="InParanoid" id="A0A2I3G0T7"/>
<dbReference type="EMBL" id="ADFV01083257">
    <property type="status" value="NOT_ANNOTATED_CDS"/>
    <property type="molecule type" value="Genomic_DNA"/>
</dbReference>
<dbReference type="PROSITE" id="PS50181">
    <property type="entry name" value="FBOX"/>
    <property type="match status" value="1"/>
</dbReference>
<organism evidence="2 3">
    <name type="scientific">Nomascus leucogenys</name>
    <name type="common">Northern white-cheeked gibbon</name>
    <name type="synonym">Hylobates leucogenys</name>
    <dbReference type="NCBI Taxonomy" id="61853"/>
    <lineage>
        <taxon>Eukaryota</taxon>
        <taxon>Metazoa</taxon>
        <taxon>Chordata</taxon>
        <taxon>Craniata</taxon>
        <taxon>Vertebrata</taxon>
        <taxon>Euteleostomi</taxon>
        <taxon>Mammalia</taxon>
        <taxon>Eutheria</taxon>
        <taxon>Euarchontoglires</taxon>
        <taxon>Primates</taxon>
        <taxon>Haplorrhini</taxon>
        <taxon>Catarrhini</taxon>
        <taxon>Hylobatidae</taxon>
        <taxon>Nomascus</taxon>
    </lineage>
</organism>
<reference evidence="2" key="2">
    <citation type="submission" date="2025-08" db="UniProtKB">
        <authorList>
            <consortium name="Ensembl"/>
        </authorList>
    </citation>
    <scope>IDENTIFICATION</scope>
</reference>
<dbReference type="AlphaFoldDB" id="A0A2I3G0T7"/>
<reference evidence="2 3" key="1">
    <citation type="submission" date="2012-10" db="EMBL/GenBank/DDBJ databases">
        <authorList>
            <consortium name="Gibbon Genome Sequencing Consortium"/>
        </authorList>
    </citation>
    <scope>NUCLEOTIDE SEQUENCE [LARGE SCALE GENOMIC DNA]</scope>
</reference>
<dbReference type="EMBL" id="ADFV01083255">
    <property type="status" value="NOT_ANNOTATED_CDS"/>
    <property type="molecule type" value="Genomic_DNA"/>
</dbReference>
<dbReference type="SUPFAM" id="SSF81383">
    <property type="entry name" value="F-box domain"/>
    <property type="match status" value="1"/>
</dbReference>
<protein>
    <submittedName>
        <fullName evidence="2">F-box protein 36</fullName>
    </submittedName>
</protein>
<sequence length="187" mass="22071">MASWLPETLFETVGQGPPPSKDYYQLLVTRSQVIFRWWKISLRSEYSTKPGEAKENHEDFLENLRLQGQTALIFGARMLDYVINLRKGKFDFVERLSDDLLLNIISYLHLEDIARLCQTSHRFAKLCMSDKLWEQIVQSTCNTLTPDVRALAEDTGWRQLFFTNKLQLQRQLRKRKQKYGSLREKQP</sequence>
<feature type="domain" description="F-box" evidence="1">
    <location>
        <begin position="90"/>
        <end position="136"/>
    </location>
</feature>
<dbReference type="GeneTree" id="ENSGT00390000001015"/>
<dbReference type="InterPro" id="IPR001810">
    <property type="entry name" value="F-box_dom"/>
</dbReference>
<dbReference type="EMBL" id="ADFV01083253">
    <property type="status" value="NOT_ANNOTATED_CDS"/>
    <property type="molecule type" value="Genomic_DNA"/>
</dbReference>
<dbReference type="EMBL" id="ADFV01083251">
    <property type="status" value="NOT_ANNOTATED_CDS"/>
    <property type="molecule type" value="Genomic_DNA"/>
</dbReference>
<dbReference type="EMBL" id="ADFV01083254">
    <property type="status" value="NOT_ANNOTATED_CDS"/>
    <property type="molecule type" value="Genomic_DNA"/>
</dbReference>
<dbReference type="FunCoup" id="A0A2I3G0T7">
    <property type="interactions" value="159"/>
</dbReference>
<dbReference type="EMBL" id="ADFV01083256">
    <property type="status" value="NOT_ANNOTATED_CDS"/>
    <property type="molecule type" value="Genomic_DNA"/>
</dbReference>
<dbReference type="InterPro" id="IPR036047">
    <property type="entry name" value="F-box-like_dom_sf"/>
</dbReference>
<gene>
    <name evidence="2" type="primary">FBXO36</name>
</gene>
<dbReference type="EMBL" id="ADFV01083249">
    <property type="status" value="NOT_ANNOTATED_CDS"/>
    <property type="molecule type" value="Genomic_DNA"/>
</dbReference>
<dbReference type="EMBL" id="ADFV01083252">
    <property type="status" value="NOT_ANNOTATED_CDS"/>
    <property type="molecule type" value="Genomic_DNA"/>
</dbReference>
<keyword evidence="3" id="KW-1185">Reference proteome</keyword>
<dbReference type="OMA" id="CNSDELW"/>
<dbReference type="STRING" id="61853.ENSNLEP00000025886"/>
<reference evidence="2" key="3">
    <citation type="submission" date="2025-09" db="UniProtKB">
        <authorList>
            <consortium name="Ensembl"/>
        </authorList>
    </citation>
    <scope>IDENTIFICATION</scope>
</reference>
<evidence type="ECO:0000313" key="3">
    <source>
        <dbReference type="Proteomes" id="UP000001073"/>
    </source>
</evidence>
<name>A0A2I3G0T7_NOMLE</name>
<dbReference type="Gene3D" id="1.20.1280.50">
    <property type="match status" value="1"/>
</dbReference>
<evidence type="ECO:0000259" key="1">
    <source>
        <dbReference type="PROSITE" id="PS50181"/>
    </source>
</evidence>
<dbReference type="Ensembl" id="ENSNLET00000040631.1">
    <property type="protein sequence ID" value="ENSNLEP00000025886.1"/>
    <property type="gene ID" value="ENSNLEG00000027278.1"/>
</dbReference>
<dbReference type="CDD" id="cd22106">
    <property type="entry name" value="F-box_FBXO36"/>
    <property type="match status" value="1"/>
</dbReference>
<dbReference type="EMBL" id="ADFV01083250">
    <property type="status" value="NOT_ANNOTATED_CDS"/>
    <property type="molecule type" value="Genomic_DNA"/>
</dbReference>
<accession>A0A2I3G0T7</accession>
<dbReference type="SMART" id="SM00256">
    <property type="entry name" value="FBOX"/>
    <property type="match status" value="1"/>
</dbReference>
<dbReference type="Proteomes" id="UP000001073">
    <property type="component" value="Chromosome 22a"/>
</dbReference>